<sequence length="192" mass="20729">MTGAELDRQKSTPFLLRLFHRQGGFHPINDFQAYSQPTADEVETHTWKDATLYELTTVLAQSHPTVAQPGTRCAFRLIYADTVRGRFQVKELGTVQVGGEKTGSAAMTLDEARFVVGDWIDVAVFSAGHHGLPEARGMSFAGGRGGGPSFRGGRGGFNGGAGGPPRGEWKRGDDRDTSYGRGDMGRGGRGRW</sequence>
<evidence type="ECO:0000313" key="3">
    <source>
        <dbReference type="EMBL" id="GAO50535.1"/>
    </source>
</evidence>
<dbReference type="EMBL" id="BACD03000034">
    <property type="protein sequence ID" value="GAO50535.1"/>
    <property type="molecule type" value="Genomic_DNA"/>
</dbReference>
<evidence type="ECO:0000256" key="1">
    <source>
        <dbReference type="ARBA" id="ARBA00009143"/>
    </source>
</evidence>
<feature type="compositionally biased region" description="Basic and acidic residues" evidence="2">
    <location>
        <begin position="167"/>
        <end position="186"/>
    </location>
</feature>
<dbReference type="GO" id="GO:0005634">
    <property type="term" value="C:nucleus"/>
    <property type="evidence" value="ECO:0007669"/>
    <property type="project" value="TreeGrafter"/>
</dbReference>
<evidence type="ECO:0000313" key="4">
    <source>
        <dbReference type="Proteomes" id="UP000033140"/>
    </source>
</evidence>
<protein>
    <recommendedName>
        <fullName evidence="5">Sin3 associated polypeptide p18</fullName>
    </recommendedName>
</protein>
<dbReference type="Proteomes" id="UP000033140">
    <property type="component" value="Unassembled WGS sequence"/>
</dbReference>
<dbReference type="InterPro" id="IPR042534">
    <property type="entry name" value="SAP18_sf"/>
</dbReference>
<organism evidence="3 4">
    <name type="scientific">Saitoella complicata (strain BCRC 22490 / CBS 7301 / JCM 7358 / NBRC 10748 / NRRL Y-17804)</name>
    <dbReference type="NCBI Taxonomy" id="698492"/>
    <lineage>
        <taxon>Eukaryota</taxon>
        <taxon>Fungi</taxon>
        <taxon>Dikarya</taxon>
        <taxon>Ascomycota</taxon>
        <taxon>Taphrinomycotina</taxon>
        <taxon>Taphrinomycotina incertae sedis</taxon>
        <taxon>Saitoella</taxon>
    </lineage>
</organism>
<dbReference type="AlphaFoldDB" id="A0A0E9NM90"/>
<dbReference type="InterPro" id="IPR010516">
    <property type="entry name" value="SAP18"/>
</dbReference>
<keyword evidence="4" id="KW-1185">Reference proteome</keyword>
<comment type="caution">
    <text evidence="3">The sequence shown here is derived from an EMBL/GenBank/DDBJ whole genome shotgun (WGS) entry which is preliminary data.</text>
</comment>
<feature type="compositionally biased region" description="Gly residues" evidence="2">
    <location>
        <begin position="145"/>
        <end position="165"/>
    </location>
</feature>
<evidence type="ECO:0000256" key="2">
    <source>
        <dbReference type="SAM" id="MobiDB-lite"/>
    </source>
</evidence>
<reference evidence="3 4" key="2">
    <citation type="journal article" date="2014" name="J. Gen. Appl. Microbiol.">
        <title>The early diverging ascomycetous budding yeast Saitoella complicata has three histone deacetylases belonging to the Clr6, Hos2, and Rpd3 lineages.</title>
        <authorList>
            <person name="Nishida H."/>
            <person name="Matsumoto T."/>
            <person name="Kondo S."/>
            <person name="Hamamoto M."/>
            <person name="Yoshikawa H."/>
        </authorList>
    </citation>
    <scope>NUCLEOTIDE SEQUENCE [LARGE SCALE GENOMIC DNA]</scope>
    <source>
        <strain evidence="3 4">NRRL Y-17804</strain>
    </source>
</reference>
<name>A0A0E9NM90_SAICN</name>
<dbReference type="Gene3D" id="3.10.20.550">
    <property type="entry name" value="ASAP complex, SAP18 subunit"/>
    <property type="match status" value="1"/>
</dbReference>
<dbReference type="PANTHER" id="PTHR13082:SF0">
    <property type="entry name" value="HISTONE DEACETYLASE COMPLEX SUBUNIT SAP18"/>
    <property type="match status" value="1"/>
</dbReference>
<dbReference type="OMA" id="EQQIFTW"/>
<reference evidence="3 4" key="1">
    <citation type="journal article" date="2011" name="J. Gen. Appl. Microbiol.">
        <title>Draft genome sequencing of the enigmatic yeast Saitoella complicata.</title>
        <authorList>
            <person name="Nishida H."/>
            <person name="Hamamoto M."/>
            <person name="Sugiyama J."/>
        </authorList>
    </citation>
    <scope>NUCLEOTIDE SEQUENCE [LARGE SCALE GENOMIC DNA]</scope>
    <source>
        <strain evidence="3 4">NRRL Y-17804</strain>
    </source>
</reference>
<dbReference type="PANTHER" id="PTHR13082">
    <property type="entry name" value="SAP18"/>
    <property type="match status" value="1"/>
</dbReference>
<dbReference type="STRING" id="698492.A0A0E9NM90"/>
<proteinExistence type="inferred from homology"/>
<accession>A0A0E9NM90</accession>
<comment type="similarity">
    <text evidence="1">Belongs to the SAP18 family.</text>
</comment>
<reference evidence="3 4" key="3">
    <citation type="journal article" date="2015" name="Genome Announc.">
        <title>Draft Genome Sequence of the Archiascomycetous Yeast Saitoella complicata.</title>
        <authorList>
            <person name="Yamauchi K."/>
            <person name="Kondo S."/>
            <person name="Hamamoto M."/>
            <person name="Takahashi Y."/>
            <person name="Ogura Y."/>
            <person name="Hayashi T."/>
            <person name="Nishida H."/>
        </authorList>
    </citation>
    <scope>NUCLEOTIDE SEQUENCE [LARGE SCALE GENOMIC DNA]</scope>
    <source>
        <strain evidence="3 4">NRRL Y-17804</strain>
    </source>
</reference>
<feature type="region of interest" description="Disordered" evidence="2">
    <location>
        <begin position="145"/>
        <end position="192"/>
    </location>
</feature>
<dbReference type="Pfam" id="PF06487">
    <property type="entry name" value="SAP18"/>
    <property type="match status" value="1"/>
</dbReference>
<evidence type="ECO:0008006" key="5">
    <source>
        <dbReference type="Google" id="ProtNLM"/>
    </source>
</evidence>
<gene>
    <name evidence="3" type="ORF">G7K_4659-t1</name>
</gene>